<keyword evidence="3" id="KW-1185">Reference proteome</keyword>
<comment type="caution">
    <text evidence="2">The sequence shown here is derived from an EMBL/GenBank/DDBJ whole genome shotgun (WGS) entry which is preliminary data.</text>
</comment>
<dbReference type="AlphaFoldDB" id="A0A843WC49"/>
<gene>
    <name evidence="2" type="ORF">Taro_040544</name>
</gene>
<accession>A0A843WC49</accession>
<proteinExistence type="predicted"/>
<organism evidence="2 3">
    <name type="scientific">Colocasia esculenta</name>
    <name type="common">Wild taro</name>
    <name type="synonym">Arum esculentum</name>
    <dbReference type="NCBI Taxonomy" id="4460"/>
    <lineage>
        <taxon>Eukaryota</taxon>
        <taxon>Viridiplantae</taxon>
        <taxon>Streptophyta</taxon>
        <taxon>Embryophyta</taxon>
        <taxon>Tracheophyta</taxon>
        <taxon>Spermatophyta</taxon>
        <taxon>Magnoliopsida</taxon>
        <taxon>Liliopsida</taxon>
        <taxon>Araceae</taxon>
        <taxon>Aroideae</taxon>
        <taxon>Colocasieae</taxon>
        <taxon>Colocasia</taxon>
    </lineage>
</organism>
<evidence type="ECO:0000313" key="2">
    <source>
        <dbReference type="EMBL" id="MQM07702.1"/>
    </source>
</evidence>
<dbReference type="EMBL" id="NMUH01003936">
    <property type="protein sequence ID" value="MQM07702.1"/>
    <property type="molecule type" value="Genomic_DNA"/>
</dbReference>
<reference evidence="2" key="1">
    <citation type="submission" date="2017-07" db="EMBL/GenBank/DDBJ databases">
        <title>Taro Niue Genome Assembly and Annotation.</title>
        <authorList>
            <person name="Atibalentja N."/>
            <person name="Keating K."/>
            <person name="Fields C.J."/>
        </authorList>
    </citation>
    <scope>NUCLEOTIDE SEQUENCE</scope>
    <source>
        <strain evidence="2">Niue_2</strain>
        <tissue evidence="2">Leaf</tissue>
    </source>
</reference>
<feature type="region of interest" description="Disordered" evidence="1">
    <location>
        <begin position="1"/>
        <end position="21"/>
    </location>
</feature>
<sequence length="259" mass="29123">MEWSLLMSGLGRQRPSPSRSGEELLRAIRRSGMVFDALSMRGRREEWGKRRTMHGLHVLREVGSPRFCVSQSPVCAQGLSRCSGTVEVLSSSWTPLLSGRVVVRLRERRQWDSDLLWWFGWSPQFFGFTCVVEQQLDLTSVTAKLRGWPNRAFTSSARPGEELLRAIQRSGVVFDALSTRGCREEWGKLRAMHGLRVLSEGFRVVCMEDPEMFPGLGFSPEKATDPAVVIRSRQADPLGDQLLRWCACEACGAVVSSSF</sequence>
<name>A0A843WC49_COLES</name>
<dbReference type="Proteomes" id="UP000652761">
    <property type="component" value="Unassembled WGS sequence"/>
</dbReference>
<protein>
    <submittedName>
        <fullName evidence="2">Uncharacterized protein</fullName>
    </submittedName>
</protein>
<evidence type="ECO:0000313" key="3">
    <source>
        <dbReference type="Proteomes" id="UP000652761"/>
    </source>
</evidence>
<evidence type="ECO:0000256" key="1">
    <source>
        <dbReference type="SAM" id="MobiDB-lite"/>
    </source>
</evidence>